<organism evidence="3 4">
    <name type="scientific">Candidatus Thermofonsia Clade 3 bacterium</name>
    <dbReference type="NCBI Taxonomy" id="2364212"/>
    <lineage>
        <taxon>Bacteria</taxon>
        <taxon>Bacillati</taxon>
        <taxon>Chloroflexota</taxon>
        <taxon>Candidatus Thermofontia</taxon>
        <taxon>Candidatus Thermofonsia Clade 3</taxon>
    </lineage>
</organism>
<comment type="similarity">
    <text evidence="1">Belongs to the UPF0312 family.</text>
</comment>
<dbReference type="Gene3D" id="2.40.128.110">
    <property type="entry name" value="Lipid/polyisoprenoid-binding, YceI-like"/>
    <property type="match status" value="1"/>
</dbReference>
<dbReference type="InterPro" id="IPR036761">
    <property type="entry name" value="TTHA0802/YceI-like_sf"/>
</dbReference>
<feature type="domain" description="Lipid/polyisoprenoid-binding YceI-like" evidence="2">
    <location>
        <begin position="2"/>
        <end position="173"/>
    </location>
</feature>
<dbReference type="PANTHER" id="PTHR34406">
    <property type="entry name" value="PROTEIN YCEI"/>
    <property type="match status" value="1"/>
</dbReference>
<proteinExistence type="inferred from homology"/>
<dbReference type="SUPFAM" id="SSF101874">
    <property type="entry name" value="YceI-like"/>
    <property type="match status" value="1"/>
</dbReference>
<evidence type="ECO:0000256" key="1">
    <source>
        <dbReference type="ARBA" id="ARBA00008812"/>
    </source>
</evidence>
<evidence type="ECO:0000313" key="3">
    <source>
        <dbReference type="EMBL" id="PJF47261.1"/>
    </source>
</evidence>
<evidence type="ECO:0000313" key="4">
    <source>
        <dbReference type="Proteomes" id="UP000230790"/>
    </source>
</evidence>
<protein>
    <recommendedName>
        <fullName evidence="2">Lipid/polyisoprenoid-binding YceI-like domain-containing protein</fullName>
    </recommendedName>
</protein>
<accession>A0A2M8QBT0</accession>
<comment type="caution">
    <text evidence="3">The sequence shown here is derived from an EMBL/GenBank/DDBJ whole genome shotgun (WGS) entry which is preliminary data.</text>
</comment>
<sequence length="175" mass="18656">MEYQISESGSEASFALNELLMGAPTVVVGVTPKVAGSITVDWGNPSNSKIGKLEIDATDFKTDNERRNGAIHRFILQTGQYPKIAFEPTAIEGLPASAKPGDVLNFKVVGNLTIRDVTKPVTFDASVTGDETQLSGEAQAVVAHRDFGLTIPSVPIVANVSEVVTLTLKFVATRR</sequence>
<dbReference type="InterPro" id="IPR007372">
    <property type="entry name" value="Lipid/polyisoprenoid-bd_YceI"/>
</dbReference>
<dbReference type="EMBL" id="PGTN01000058">
    <property type="protein sequence ID" value="PJF47261.1"/>
    <property type="molecule type" value="Genomic_DNA"/>
</dbReference>
<dbReference type="Pfam" id="PF04264">
    <property type="entry name" value="YceI"/>
    <property type="match status" value="1"/>
</dbReference>
<dbReference type="PANTHER" id="PTHR34406:SF1">
    <property type="entry name" value="PROTEIN YCEI"/>
    <property type="match status" value="1"/>
</dbReference>
<dbReference type="SMART" id="SM00867">
    <property type="entry name" value="YceI"/>
    <property type="match status" value="1"/>
</dbReference>
<dbReference type="AlphaFoldDB" id="A0A2M8QBT0"/>
<dbReference type="Proteomes" id="UP000230790">
    <property type="component" value="Unassembled WGS sequence"/>
</dbReference>
<gene>
    <name evidence="3" type="ORF">CUN48_09590</name>
</gene>
<reference evidence="3 4" key="1">
    <citation type="submission" date="2017-11" db="EMBL/GenBank/DDBJ databases">
        <title>Evolution of Phototrophy in the Chloroflexi Phylum Driven by Horizontal Gene Transfer.</title>
        <authorList>
            <person name="Ward L.M."/>
            <person name="Hemp J."/>
            <person name="Shih P.M."/>
            <person name="Mcglynn S.E."/>
            <person name="Fischer W."/>
        </authorList>
    </citation>
    <scope>NUCLEOTIDE SEQUENCE [LARGE SCALE GENOMIC DNA]</scope>
    <source>
        <strain evidence="3">JP3_7</strain>
    </source>
</reference>
<name>A0A2M8QBT0_9CHLR</name>
<evidence type="ECO:0000259" key="2">
    <source>
        <dbReference type="SMART" id="SM00867"/>
    </source>
</evidence>